<dbReference type="EMBL" id="GGFL01007155">
    <property type="protein sequence ID" value="MBW71333.1"/>
    <property type="molecule type" value="Transcribed_RNA"/>
</dbReference>
<sequence>MSFCVCLVCGFMALRSLGISILGIFLMPMYHSTLNQSAVFYTQHDCVLFVNLKEPNNLSVGDSRKG</sequence>
<proteinExistence type="predicted"/>
<accession>A0A2M4D175</accession>
<name>A0A2M4D175_ANODA</name>
<organism evidence="1">
    <name type="scientific">Anopheles darlingi</name>
    <name type="common">Mosquito</name>
    <dbReference type="NCBI Taxonomy" id="43151"/>
    <lineage>
        <taxon>Eukaryota</taxon>
        <taxon>Metazoa</taxon>
        <taxon>Ecdysozoa</taxon>
        <taxon>Arthropoda</taxon>
        <taxon>Hexapoda</taxon>
        <taxon>Insecta</taxon>
        <taxon>Pterygota</taxon>
        <taxon>Neoptera</taxon>
        <taxon>Endopterygota</taxon>
        <taxon>Diptera</taxon>
        <taxon>Nematocera</taxon>
        <taxon>Culicoidea</taxon>
        <taxon>Culicidae</taxon>
        <taxon>Anophelinae</taxon>
        <taxon>Anopheles</taxon>
    </lineage>
</organism>
<dbReference type="AlphaFoldDB" id="A0A2M4D175"/>
<reference evidence="1" key="1">
    <citation type="submission" date="2018-01" db="EMBL/GenBank/DDBJ databases">
        <title>An insight into the sialome of Amazonian anophelines.</title>
        <authorList>
            <person name="Ribeiro J.M."/>
            <person name="Scarpassa V."/>
            <person name="Calvo E."/>
        </authorList>
    </citation>
    <scope>NUCLEOTIDE SEQUENCE</scope>
</reference>
<evidence type="ECO:0000313" key="1">
    <source>
        <dbReference type="EMBL" id="MBW71333.1"/>
    </source>
</evidence>
<protein>
    <submittedName>
        <fullName evidence="1">Putative secreted protein</fullName>
    </submittedName>
</protein>